<accession>A0A4S8JGV2</accession>
<dbReference type="CDD" id="cd00593">
    <property type="entry name" value="RIBOc"/>
    <property type="match status" value="1"/>
</dbReference>
<sequence length="143" mass="16179">MLAQGRTRAVTEIERLLGYAFRSQSLLAEALTHSSYPDHRSYHRLEFVGDAALSLAITKHLYLTNPDLGPGRLSALRAANISTEKLARVAVRHRLYRFLRRNSHALDQMVLAPPHPSTIPTRCDQGLLRFAFSPNRCSISRTW</sequence>
<proteinExistence type="predicted"/>
<evidence type="ECO:0000256" key="1">
    <source>
        <dbReference type="ARBA" id="ARBA00022801"/>
    </source>
</evidence>
<dbReference type="PROSITE" id="PS50142">
    <property type="entry name" value="RNASE_3_2"/>
    <property type="match status" value="1"/>
</dbReference>
<protein>
    <recommendedName>
        <fullName evidence="2">RNase III domain-containing protein</fullName>
    </recommendedName>
</protein>
<dbReference type="SUPFAM" id="SSF69065">
    <property type="entry name" value="RNase III domain-like"/>
    <property type="match status" value="1"/>
</dbReference>
<dbReference type="Gene3D" id="1.10.1520.10">
    <property type="entry name" value="Ribonuclease III domain"/>
    <property type="match status" value="1"/>
</dbReference>
<feature type="domain" description="RNase III" evidence="2">
    <location>
        <begin position="10"/>
        <end position="100"/>
    </location>
</feature>
<evidence type="ECO:0000313" key="4">
    <source>
        <dbReference type="Proteomes" id="UP000317650"/>
    </source>
</evidence>
<organism evidence="3 4">
    <name type="scientific">Musa balbisiana</name>
    <name type="common">Banana</name>
    <dbReference type="NCBI Taxonomy" id="52838"/>
    <lineage>
        <taxon>Eukaryota</taxon>
        <taxon>Viridiplantae</taxon>
        <taxon>Streptophyta</taxon>
        <taxon>Embryophyta</taxon>
        <taxon>Tracheophyta</taxon>
        <taxon>Spermatophyta</taxon>
        <taxon>Magnoliopsida</taxon>
        <taxon>Liliopsida</taxon>
        <taxon>Zingiberales</taxon>
        <taxon>Musaceae</taxon>
        <taxon>Musa</taxon>
    </lineage>
</organism>
<dbReference type="STRING" id="52838.A0A4S8JGV2"/>
<keyword evidence="1" id="KW-0378">Hydrolase</keyword>
<dbReference type="GO" id="GO:0003723">
    <property type="term" value="F:RNA binding"/>
    <property type="evidence" value="ECO:0007669"/>
    <property type="project" value="TreeGrafter"/>
</dbReference>
<dbReference type="GO" id="GO:0004525">
    <property type="term" value="F:ribonuclease III activity"/>
    <property type="evidence" value="ECO:0007669"/>
    <property type="project" value="InterPro"/>
</dbReference>
<dbReference type="InterPro" id="IPR000999">
    <property type="entry name" value="RNase_III_dom"/>
</dbReference>
<evidence type="ECO:0000259" key="2">
    <source>
        <dbReference type="PROSITE" id="PS50142"/>
    </source>
</evidence>
<name>A0A4S8JGV2_MUSBA</name>
<comment type="caution">
    <text evidence="3">The sequence shown here is derived from an EMBL/GenBank/DDBJ whole genome shotgun (WGS) entry which is preliminary data.</text>
</comment>
<evidence type="ECO:0000313" key="3">
    <source>
        <dbReference type="EMBL" id="THU60945.1"/>
    </source>
</evidence>
<dbReference type="GO" id="GO:0005737">
    <property type="term" value="C:cytoplasm"/>
    <property type="evidence" value="ECO:0007669"/>
    <property type="project" value="TreeGrafter"/>
</dbReference>
<dbReference type="Pfam" id="PF00636">
    <property type="entry name" value="Ribonuclease_3"/>
    <property type="match status" value="1"/>
</dbReference>
<dbReference type="GO" id="GO:0030422">
    <property type="term" value="P:siRNA processing"/>
    <property type="evidence" value="ECO:0007669"/>
    <property type="project" value="TreeGrafter"/>
</dbReference>
<reference evidence="3 4" key="1">
    <citation type="journal article" date="2019" name="Nat. Plants">
        <title>Genome sequencing of Musa balbisiana reveals subgenome evolution and function divergence in polyploid bananas.</title>
        <authorList>
            <person name="Yao X."/>
        </authorList>
    </citation>
    <scope>NUCLEOTIDE SEQUENCE [LARGE SCALE GENOMIC DNA]</scope>
    <source>
        <strain evidence="4">cv. DH-PKW</strain>
        <tissue evidence="3">Leaves</tissue>
    </source>
</reference>
<dbReference type="SMART" id="SM00535">
    <property type="entry name" value="RIBOc"/>
    <property type="match status" value="1"/>
</dbReference>
<dbReference type="PANTHER" id="PTHR14950:SF49">
    <property type="entry name" value="RIBONUCLEASE 3-LIKE PROTEIN 2-RELATED"/>
    <property type="match status" value="1"/>
</dbReference>
<gene>
    <name evidence="3" type="ORF">C4D60_Mb07t18100</name>
</gene>
<dbReference type="InterPro" id="IPR036389">
    <property type="entry name" value="RNase_III_sf"/>
</dbReference>
<dbReference type="Proteomes" id="UP000317650">
    <property type="component" value="Chromosome 7"/>
</dbReference>
<dbReference type="PANTHER" id="PTHR14950">
    <property type="entry name" value="DICER-RELATED"/>
    <property type="match status" value="1"/>
</dbReference>
<dbReference type="EMBL" id="PYDT01000005">
    <property type="protein sequence ID" value="THU60945.1"/>
    <property type="molecule type" value="Genomic_DNA"/>
</dbReference>
<keyword evidence="4" id="KW-1185">Reference proteome</keyword>
<dbReference type="AlphaFoldDB" id="A0A4S8JGV2"/>
<dbReference type="GO" id="GO:0005634">
    <property type="term" value="C:nucleus"/>
    <property type="evidence" value="ECO:0007669"/>
    <property type="project" value="TreeGrafter"/>
</dbReference>